<feature type="domain" description="Metallo-beta-lactamase" evidence="1">
    <location>
        <begin position="71"/>
        <end position="243"/>
    </location>
</feature>
<dbReference type="InterPro" id="IPR017693">
    <property type="entry name" value="Phosphonate_metab_PhnP"/>
</dbReference>
<dbReference type="CDD" id="cd07736">
    <property type="entry name" value="PhnP-like_MBL-fold"/>
    <property type="match status" value="1"/>
</dbReference>
<dbReference type="Proteomes" id="UP000254640">
    <property type="component" value="Unassembled WGS sequence"/>
</dbReference>
<evidence type="ECO:0000259" key="1">
    <source>
        <dbReference type="Pfam" id="PF12706"/>
    </source>
</evidence>
<keyword evidence="3" id="KW-1185">Reference proteome</keyword>
<proteinExistence type="predicted"/>
<protein>
    <submittedName>
        <fullName evidence="2">Carbon-phosphorus lyase complex accessory protein</fullName>
    </submittedName>
</protein>
<keyword evidence="2" id="KW-0456">Lyase</keyword>
<evidence type="ECO:0000313" key="3">
    <source>
        <dbReference type="Proteomes" id="UP000254640"/>
    </source>
</evidence>
<accession>A0A379AEB6</accession>
<organism evidence="2 3">
    <name type="scientific">Enterobacter agglomerans</name>
    <name type="common">Erwinia herbicola</name>
    <name type="synonym">Pantoea agglomerans</name>
    <dbReference type="NCBI Taxonomy" id="549"/>
    <lineage>
        <taxon>Bacteria</taxon>
        <taxon>Pseudomonadati</taxon>
        <taxon>Pseudomonadota</taxon>
        <taxon>Gammaproteobacteria</taxon>
        <taxon>Enterobacterales</taxon>
        <taxon>Erwiniaceae</taxon>
        <taxon>Pantoea</taxon>
        <taxon>Pantoea agglomerans group</taxon>
    </lineage>
</organism>
<gene>
    <name evidence="2" type="primary">phnP</name>
    <name evidence="2" type="ORF">NCTC9381_02088</name>
</gene>
<dbReference type="STRING" id="549.BEE12_19190"/>
<dbReference type="InterPro" id="IPR035682">
    <property type="entry name" value="PhnP_MBL"/>
</dbReference>
<reference evidence="2 3" key="1">
    <citation type="submission" date="2018-06" db="EMBL/GenBank/DDBJ databases">
        <authorList>
            <consortium name="Pathogen Informatics"/>
            <person name="Doyle S."/>
        </authorList>
    </citation>
    <scope>NUCLEOTIDE SEQUENCE [LARGE SCALE GENOMIC DNA]</scope>
    <source>
        <strain evidence="2 3">NCTC9381</strain>
    </source>
</reference>
<dbReference type="InterPro" id="IPR036866">
    <property type="entry name" value="RibonucZ/Hydroxyglut_hydro"/>
</dbReference>
<dbReference type="GO" id="GO:0016829">
    <property type="term" value="F:lyase activity"/>
    <property type="evidence" value="ECO:0007669"/>
    <property type="project" value="UniProtKB-KW"/>
</dbReference>
<dbReference type="GO" id="GO:0019700">
    <property type="term" value="P:organic phosphonate catabolic process"/>
    <property type="evidence" value="ECO:0007669"/>
    <property type="project" value="InterPro"/>
</dbReference>
<dbReference type="NCBIfam" id="TIGR03307">
    <property type="entry name" value="PhnP"/>
    <property type="match status" value="1"/>
</dbReference>
<dbReference type="InterPro" id="IPR001279">
    <property type="entry name" value="Metallo-B-lactamas"/>
</dbReference>
<name>A0A379AEB6_ENTAG</name>
<dbReference type="Pfam" id="PF12706">
    <property type="entry name" value="Lactamase_B_2"/>
    <property type="match status" value="1"/>
</dbReference>
<dbReference type="PANTHER" id="PTHR42663">
    <property type="entry name" value="HYDROLASE C777.06C-RELATED-RELATED"/>
    <property type="match status" value="1"/>
</dbReference>
<dbReference type="AlphaFoldDB" id="A0A379AEB6"/>
<dbReference type="Gene3D" id="3.60.15.10">
    <property type="entry name" value="Ribonuclease Z/Hydroxyacylglutathione hydrolase-like"/>
    <property type="match status" value="1"/>
</dbReference>
<dbReference type="PANTHER" id="PTHR42663:SF6">
    <property type="entry name" value="HYDROLASE C777.06C-RELATED"/>
    <property type="match status" value="1"/>
</dbReference>
<dbReference type="EMBL" id="UGSO01000001">
    <property type="protein sequence ID" value="SUB16186.1"/>
    <property type="molecule type" value="Genomic_DNA"/>
</dbReference>
<dbReference type="SUPFAM" id="SSF56281">
    <property type="entry name" value="Metallo-hydrolase/oxidoreductase"/>
    <property type="match status" value="1"/>
</dbReference>
<sequence>MKLSYPGTAVDSPASTSATNGASMKLTFLGTGGVTAAPLPGCDCRACQRAQLNSGYARAPCSALIEFGRERILLDAGLPLLASRFPPGTLTRILLTHYHMDHVQGAFCTALGSGARRFRSGVQPDPRGCDDLYKHPGLLDFRPALTPFVAHAFGELQVTPLPLQHSKLTHGYLFDWHGTRLAWLCDTCGLPPDTADFLRGQPLDQLVIDCNDPPRPEPRNHNDVTQALAIAEMLQPRQTWLTHLSHEMDNWLAENPLPDGVLAARDGQTLLCGAHWPVTGLII</sequence>
<dbReference type="GO" id="GO:0008081">
    <property type="term" value="F:phosphoric diester hydrolase activity"/>
    <property type="evidence" value="ECO:0007669"/>
    <property type="project" value="InterPro"/>
</dbReference>
<evidence type="ECO:0000313" key="2">
    <source>
        <dbReference type="EMBL" id="SUB16186.1"/>
    </source>
</evidence>